<dbReference type="PANTHER" id="PTHR36453">
    <property type="entry name" value="SECRETED PROTEIN-RELATED"/>
    <property type="match status" value="1"/>
</dbReference>
<evidence type="ECO:0000259" key="1">
    <source>
        <dbReference type="Pfam" id="PF13229"/>
    </source>
</evidence>
<accession>A0A2T7PD55</accession>
<dbReference type="InterPro" id="IPR039448">
    <property type="entry name" value="Beta_helix"/>
</dbReference>
<dbReference type="OrthoDB" id="6080154at2759"/>
<dbReference type="SMART" id="SM00710">
    <property type="entry name" value="PbH1"/>
    <property type="match status" value="6"/>
</dbReference>
<dbReference type="InterPro" id="IPR012334">
    <property type="entry name" value="Pectin_lyas_fold"/>
</dbReference>
<evidence type="ECO:0000313" key="2">
    <source>
        <dbReference type="EMBL" id="PVD31348.1"/>
    </source>
</evidence>
<dbReference type="AlphaFoldDB" id="A0A2T7PD55"/>
<sequence length="973" mass="108581">MYFSVFQRVSSLSFCQQLSVIWFVLWSQWGTEGAVVHLYVSPSGSDSNTGLQSSTPVKSLQHAVDLLQSKDIQGNMYRCAVFFFCPQAIFVELMQGYYDLTSTLTFAHAINGTAVFRAFQGQEVHLTGGRHIPSDHFKHVTDTKIQQRLPEVARTKVLELDLTAVGIANLGSLTPYGFGHSAWTAPLELFINGKPLRLAQWPNEKFINILSVPDGEKGRRFTYNAGGRDVAWTQETEPWVYGWWYWSWADESLPVAHVDAHNHTITLAQDSQFGVRVGHYDPIAPTGYSQQGGYFQVINMLSELDEPGEYYIDRTNKKLYLWPNTPLQTLTSSDIVYVSILSRCIRIESVAQKLNFEDFTVENCRQHGVSIANGHDITFKNMEIKNTGSYAINCEGDCRRVSVLASEIHDTCGGVLIKGGDPKTLTSSEVLLQDNHVWDFSRKGAVPCKAFEIGGVHVTVSHNYIHHAQYTGIWWTGNDHVIEYNHVHHMCWNSSDCGAIHSGRDWTWRGNIIRKNHIHHTLRYFPGADVRGIMLDDEYSSVLIEGNVFYDNEVHANIGGGRDNIIRQNVMYNATKNSIQVDGRGLGSGGHGVYLTQKLQESLFNTTLWKTRYPELAAILQKHPTAPEGNQIYDNIFYNRLGIERIQYSGSNLERKDYFDVHNNFRAYSPGNFWSPKDADFRLRCNAVQWADEEQFPSPVSVEDVGPQVPTGPNYLRAHRHPASARTTAVPVACDSSTVAPATTAPRGSYMPDGSSPNTLYPNIPKEGCWFVVDHCPKAPAAEGTHKDDIGTQAGTEEGCLARAAQQWRYCGSSPTGQVVAVYGPTGAMTVAGDGCFFAEYGCQTQNPGFHRDTWAEQHENASHDEAACLARAAPQWAYCGSHADRPITSIYRPTGHFRTGGAGCWIKILSCPADHTLQGYFYDAWGATNLATDHDRNECLERADRFWKQCGSHDNAPVTAFYRPSGASRTVP</sequence>
<dbReference type="EMBL" id="PZQS01000004">
    <property type="protein sequence ID" value="PVD31348.1"/>
    <property type="molecule type" value="Genomic_DNA"/>
</dbReference>
<dbReference type="SUPFAM" id="SSF51126">
    <property type="entry name" value="Pectin lyase-like"/>
    <property type="match status" value="1"/>
</dbReference>
<feature type="domain" description="Right handed beta helix" evidence="1">
    <location>
        <begin position="345"/>
        <end position="488"/>
    </location>
</feature>
<dbReference type="Pfam" id="PF13229">
    <property type="entry name" value="Beta_helix"/>
    <property type="match status" value="1"/>
</dbReference>
<proteinExistence type="predicted"/>
<evidence type="ECO:0000313" key="3">
    <source>
        <dbReference type="Proteomes" id="UP000245119"/>
    </source>
</evidence>
<dbReference type="PANTHER" id="PTHR36453:SF1">
    <property type="entry name" value="RIGHT HANDED BETA HELIX DOMAIN-CONTAINING PROTEIN"/>
    <property type="match status" value="1"/>
</dbReference>
<name>A0A2T7PD55_POMCA</name>
<protein>
    <recommendedName>
        <fullName evidence="1">Right handed beta helix domain-containing protein</fullName>
    </recommendedName>
</protein>
<dbReference type="InterPro" id="IPR011050">
    <property type="entry name" value="Pectin_lyase_fold/virulence"/>
</dbReference>
<reference evidence="2 3" key="1">
    <citation type="submission" date="2018-04" db="EMBL/GenBank/DDBJ databases">
        <title>The genome of golden apple snail Pomacea canaliculata provides insight into stress tolerance and invasive adaptation.</title>
        <authorList>
            <person name="Liu C."/>
            <person name="Liu B."/>
            <person name="Ren Y."/>
            <person name="Zhang Y."/>
            <person name="Wang H."/>
            <person name="Li S."/>
            <person name="Jiang F."/>
            <person name="Yin L."/>
            <person name="Zhang G."/>
            <person name="Qian W."/>
            <person name="Fan W."/>
        </authorList>
    </citation>
    <scope>NUCLEOTIDE SEQUENCE [LARGE SCALE GENOMIC DNA]</scope>
    <source>
        <strain evidence="2">SZHN2017</strain>
        <tissue evidence="2">Muscle</tissue>
    </source>
</reference>
<comment type="caution">
    <text evidence="2">The sequence shown here is derived from an EMBL/GenBank/DDBJ whole genome shotgun (WGS) entry which is preliminary data.</text>
</comment>
<dbReference type="Proteomes" id="UP000245119">
    <property type="component" value="Linkage Group LG4"/>
</dbReference>
<gene>
    <name evidence="2" type="ORF">C0Q70_06760</name>
</gene>
<dbReference type="Gene3D" id="2.160.20.10">
    <property type="entry name" value="Single-stranded right-handed beta-helix, Pectin lyase-like"/>
    <property type="match status" value="2"/>
</dbReference>
<keyword evidence="3" id="KW-1185">Reference proteome</keyword>
<dbReference type="InterPro" id="IPR006626">
    <property type="entry name" value="PbH1"/>
</dbReference>
<organism evidence="2 3">
    <name type="scientific">Pomacea canaliculata</name>
    <name type="common">Golden apple snail</name>
    <dbReference type="NCBI Taxonomy" id="400727"/>
    <lineage>
        <taxon>Eukaryota</taxon>
        <taxon>Metazoa</taxon>
        <taxon>Spiralia</taxon>
        <taxon>Lophotrochozoa</taxon>
        <taxon>Mollusca</taxon>
        <taxon>Gastropoda</taxon>
        <taxon>Caenogastropoda</taxon>
        <taxon>Architaenioglossa</taxon>
        <taxon>Ampullarioidea</taxon>
        <taxon>Ampullariidae</taxon>
        <taxon>Pomacea</taxon>
    </lineage>
</organism>